<organism evidence="1 2">
    <name type="scientific">Dermatophagoides pteronyssinus</name>
    <name type="common">European house dust mite</name>
    <dbReference type="NCBI Taxonomy" id="6956"/>
    <lineage>
        <taxon>Eukaryota</taxon>
        <taxon>Metazoa</taxon>
        <taxon>Ecdysozoa</taxon>
        <taxon>Arthropoda</taxon>
        <taxon>Chelicerata</taxon>
        <taxon>Arachnida</taxon>
        <taxon>Acari</taxon>
        <taxon>Acariformes</taxon>
        <taxon>Sarcoptiformes</taxon>
        <taxon>Astigmata</taxon>
        <taxon>Psoroptidia</taxon>
        <taxon>Analgoidea</taxon>
        <taxon>Pyroglyphidae</taxon>
        <taxon>Dermatophagoidinae</taxon>
        <taxon>Dermatophagoides</taxon>
    </lineage>
</organism>
<gene>
    <name evidence="1" type="ORF">DERP_003319</name>
</gene>
<evidence type="ECO:0000313" key="1">
    <source>
        <dbReference type="EMBL" id="KAH9422642.1"/>
    </source>
</evidence>
<name>A0ABQ8JJG2_DERPT</name>
<dbReference type="EMBL" id="NJHN03000036">
    <property type="protein sequence ID" value="KAH9422642.1"/>
    <property type="molecule type" value="Genomic_DNA"/>
</dbReference>
<dbReference type="Proteomes" id="UP000887458">
    <property type="component" value="Unassembled WGS sequence"/>
</dbReference>
<proteinExistence type="predicted"/>
<sequence length="158" mass="18048">MKNWSLDIVLQINGQERIGKSLKYLGVIIENKNKWNRSRHDLQKIAKIVPQIRGSTRTIYTVAIEPILTYACHQAWSSDFKTKRAETLSIQRSFAISIIKGYRTISTKAAISPFSNRLHPALSTNIESRNCPQHHRIDISQMGLKLTIKQAGFCSNRK</sequence>
<reference evidence="1 2" key="2">
    <citation type="journal article" date="2022" name="Mol. Biol. Evol.">
        <title>Comparative Genomics Reveals Insights into the Divergent Evolution of Astigmatic Mites and Household Pest Adaptations.</title>
        <authorList>
            <person name="Xiong Q."/>
            <person name="Wan A.T."/>
            <person name="Liu X."/>
            <person name="Fung C.S."/>
            <person name="Xiao X."/>
            <person name="Malainual N."/>
            <person name="Hou J."/>
            <person name="Wang L."/>
            <person name="Wang M."/>
            <person name="Yang K.Y."/>
            <person name="Cui Y."/>
            <person name="Leung E.L."/>
            <person name="Nong W."/>
            <person name="Shin S.K."/>
            <person name="Au S.W."/>
            <person name="Jeong K.Y."/>
            <person name="Chew F.T."/>
            <person name="Hui J.H."/>
            <person name="Leung T.F."/>
            <person name="Tungtrongchitr A."/>
            <person name="Zhong N."/>
            <person name="Liu Z."/>
            <person name="Tsui S.K."/>
        </authorList>
    </citation>
    <scope>NUCLEOTIDE SEQUENCE [LARGE SCALE GENOMIC DNA]</scope>
    <source>
        <strain evidence="1">Derp</strain>
    </source>
</reference>
<protein>
    <submittedName>
        <fullName evidence="1">Uncharacterized protein</fullName>
    </submittedName>
</protein>
<reference evidence="1 2" key="1">
    <citation type="journal article" date="2018" name="J. Allergy Clin. Immunol.">
        <title>High-quality assembly of Dermatophagoides pteronyssinus genome and transcriptome reveals a wide range of novel allergens.</title>
        <authorList>
            <person name="Liu X.Y."/>
            <person name="Yang K.Y."/>
            <person name="Wang M.Q."/>
            <person name="Kwok J.S."/>
            <person name="Zeng X."/>
            <person name="Yang Z."/>
            <person name="Xiao X.J."/>
            <person name="Lau C.P."/>
            <person name="Li Y."/>
            <person name="Huang Z.M."/>
            <person name="Ba J.G."/>
            <person name="Yim A.K."/>
            <person name="Ouyang C.Y."/>
            <person name="Ngai S.M."/>
            <person name="Chan T.F."/>
            <person name="Leung E.L."/>
            <person name="Liu L."/>
            <person name="Liu Z.G."/>
            <person name="Tsui S.K."/>
        </authorList>
    </citation>
    <scope>NUCLEOTIDE SEQUENCE [LARGE SCALE GENOMIC DNA]</scope>
    <source>
        <strain evidence="1">Derp</strain>
    </source>
</reference>
<comment type="caution">
    <text evidence="1">The sequence shown here is derived from an EMBL/GenBank/DDBJ whole genome shotgun (WGS) entry which is preliminary data.</text>
</comment>
<keyword evidence="2" id="KW-1185">Reference proteome</keyword>
<evidence type="ECO:0000313" key="2">
    <source>
        <dbReference type="Proteomes" id="UP000887458"/>
    </source>
</evidence>
<accession>A0ABQ8JJG2</accession>